<dbReference type="Gene3D" id="3.80.10.10">
    <property type="entry name" value="Ribonuclease Inhibitor"/>
    <property type="match status" value="3"/>
</dbReference>
<evidence type="ECO:0000256" key="1">
    <source>
        <dbReference type="ARBA" id="ARBA00022614"/>
    </source>
</evidence>
<evidence type="ECO:0008006" key="6">
    <source>
        <dbReference type="Google" id="ProtNLM"/>
    </source>
</evidence>
<dbReference type="AlphaFoldDB" id="A0A1Z5KHE3"/>
<evidence type="ECO:0000313" key="5">
    <source>
        <dbReference type="Proteomes" id="UP000198406"/>
    </source>
</evidence>
<sequence>MAVMNETLSFFSHNDTIMIPESPPPPPPSTTFEDINFSSTAFAEDTCELEHAHGNVWTVKRRLHGNDDDEDEAIPDEFGELHLNQGLDGIVRLDALRRKRTACPKAFCLLWMGLIFLTTVLVVSLVRMPSTSEEANEPTMNAYDEQVNAIYQYLIENQISSETALQQAGSPHYEALHWMAVHPGATELGSYPFLVRYVLMLTFLTLGGPLFSFDSSVCDWFSKDGQPGIECDAQSVPIALHFDNLGLSGQLPTELGWLTTLQHVSLGQNALQGSLPTELCRLTELHFFNMHSNQINGTVPSCFSSLTQLQILNLNFNQMTGALPIMANLTELYLNTNDFAQDLPSLVASMSYLKIISARENRFYGDIELAFDHLAEQLVLLDLMGNQQLGGAFPHQLLYHAPNLEVLSLGDNAISGKLTWSIPYNDKLRFLSIHSNDIEGILPPAISNLTALTHLIVHHNRLTGPLPPTLSTSLRSLFLNDNPFTAGPIPDDWAALSNMVAFHIGGSDRTGDLPAWLGQNWTRLELLDLSRNNFTGGIPESWGELPQLEYLFLSHNAQITGPLPASFQSLTNLKQAFLLDTGIAGNWQFMCQNAASSVLVNNAEECSCCVLCADAECANNDMSLNESFEWKYRSYWGP</sequence>
<organism evidence="4 5">
    <name type="scientific">Fistulifera solaris</name>
    <name type="common">Oleaginous diatom</name>
    <dbReference type="NCBI Taxonomy" id="1519565"/>
    <lineage>
        <taxon>Eukaryota</taxon>
        <taxon>Sar</taxon>
        <taxon>Stramenopiles</taxon>
        <taxon>Ochrophyta</taxon>
        <taxon>Bacillariophyta</taxon>
        <taxon>Bacillariophyceae</taxon>
        <taxon>Bacillariophycidae</taxon>
        <taxon>Naviculales</taxon>
        <taxon>Naviculaceae</taxon>
        <taxon>Fistulifera</taxon>
    </lineage>
</organism>
<dbReference type="SUPFAM" id="SSF52058">
    <property type="entry name" value="L domain-like"/>
    <property type="match status" value="1"/>
</dbReference>
<reference evidence="4 5" key="1">
    <citation type="journal article" date="2015" name="Plant Cell">
        <title>Oil accumulation by the oleaginous diatom Fistulifera solaris as revealed by the genome and transcriptome.</title>
        <authorList>
            <person name="Tanaka T."/>
            <person name="Maeda Y."/>
            <person name="Veluchamy A."/>
            <person name="Tanaka M."/>
            <person name="Abida H."/>
            <person name="Marechal E."/>
            <person name="Bowler C."/>
            <person name="Muto M."/>
            <person name="Sunaga Y."/>
            <person name="Tanaka M."/>
            <person name="Yoshino T."/>
            <person name="Taniguchi T."/>
            <person name="Fukuda Y."/>
            <person name="Nemoto M."/>
            <person name="Matsumoto M."/>
            <person name="Wong P.S."/>
            <person name="Aburatani S."/>
            <person name="Fujibuchi W."/>
        </authorList>
    </citation>
    <scope>NUCLEOTIDE SEQUENCE [LARGE SCALE GENOMIC DNA]</scope>
    <source>
        <strain evidence="4 5">JPCC DA0580</strain>
    </source>
</reference>
<feature type="transmembrane region" description="Helical" evidence="3">
    <location>
        <begin position="106"/>
        <end position="126"/>
    </location>
</feature>
<keyword evidence="5" id="KW-1185">Reference proteome</keyword>
<dbReference type="EMBL" id="BDSP01000230">
    <property type="protein sequence ID" value="GAX25733.1"/>
    <property type="molecule type" value="Genomic_DNA"/>
</dbReference>
<evidence type="ECO:0000256" key="2">
    <source>
        <dbReference type="ARBA" id="ARBA00022737"/>
    </source>
</evidence>
<protein>
    <recommendedName>
        <fullName evidence="6">L domain-like protein</fullName>
    </recommendedName>
</protein>
<dbReference type="Pfam" id="PF00560">
    <property type="entry name" value="LRR_1"/>
    <property type="match status" value="2"/>
</dbReference>
<dbReference type="InParanoid" id="A0A1Z5KHE3"/>
<gene>
    <name evidence="4" type="ORF">FisN_14Lh053</name>
</gene>
<keyword evidence="3" id="KW-0812">Transmembrane</keyword>
<dbReference type="Proteomes" id="UP000198406">
    <property type="component" value="Unassembled WGS sequence"/>
</dbReference>
<evidence type="ECO:0000256" key="3">
    <source>
        <dbReference type="SAM" id="Phobius"/>
    </source>
</evidence>
<keyword evidence="3" id="KW-1133">Transmembrane helix</keyword>
<dbReference type="Pfam" id="PF13855">
    <property type="entry name" value="LRR_8"/>
    <property type="match status" value="1"/>
</dbReference>
<dbReference type="FunFam" id="3.80.10.10:FF:000041">
    <property type="entry name" value="LRR receptor-like serine/threonine-protein kinase ERECTA"/>
    <property type="match status" value="1"/>
</dbReference>
<comment type="caution">
    <text evidence="4">The sequence shown here is derived from an EMBL/GenBank/DDBJ whole genome shotgun (WGS) entry which is preliminary data.</text>
</comment>
<dbReference type="PANTHER" id="PTHR48065">
    <property type="entry name" value="OS10G0469600 PROTEIN"/>
    <property type="match status" value="1"/>
</dbReference>
<dbReference type="OrthoDB" id="48557at2759"/>
<keyword evidence="1" id="KW-0433">Leucine-rich repeat</keyword>
<dbReference type="InterPro" id="IPR001611">
    <property type="entry name" value="Leu-rich_rpt"/>
</dbReference>
<accession>A0A1Z5KHE3</accession>
<dbReference type="InterPro" id="IPR032675">
    <property type="entry name" value="LRR_dom_sf"/>
</dbReference>
<keyword evidence="2" id="KW-0677">Repeat</keyword>
<proteinExistence type="predicted"/>
<dbReference type="SUPFAM" id="SSF52047">
    <property type="entry name" value="RNI-like"/>
    <property type="match status" value="1"/>
</dbReference>
<dbReference type="PANTHER" id="PTHR48065:SF7">
    <property type="entry name" value="LEUCINE-RICH REPEAT-CONTAINING N-TERMINAL PLANT-TYPE DOMAIN-CONTAINING PROTEIN"/>
    <property type="match status" value="1"/>
</dbReference>
<keyword evidence="3" id="KW-0472">Membrane</keyword>
<evidence type="ECO:0000313" key="4">
    <source>
        <dbReference type="EMBL" id="GAX25733.1"/>
    </source>
</evidence>
<name>A0A1Z5KHE3_FISSO</name>